<dbReference type="GeneID" id="9615637"/>
<gene>
    <name evidence="1" type="ORF">VOLCADRAFT_92163</name>
</gene>
<name>D8TYS5_VOLCA</name>
<keyword evidence="2" id="KW-1185">Reference proteome</keyword>
<evidence type="ECO:0000313" key="1">
    <source>
        <dbReference type="EMBL" id="EFJ47444.1"/>
    </source>
</evidence>
<dbReference type="Proteomes" id="UP000001058">
    <property type="component" value="Unassembled WGS sequence"/>
</dbReference>
<dbReference type="InterPro" id="IPR029044">
    <property type="entry name" value="Nucleotide-diphossugar_trans"/>
</dbReference>
<dbReference type="KEGG" id="vcn:VOLCADRAFT_92163"/>
<proteinExistence type="predicted"/>
<accession>D8TYS5</accession>
<dbReference type="eggNOG" id="KOG4472">
    <property type="taxonomic scope" value="Eukaryota"/>
</dbReference>
<reference evidence="1 2" key="1">
    <citation type="journal article" date="2010" name="Science">
        <title>Genomic analysis of organismal complexity in the multicellular green alga Volvox carteri.</title>
        <authorList>
            <person name="Prochnik S.E."/>
            <person name="Umen J."/>
            <person name="Nedelcu A.M."/>
            <person name="Hallmann A."/>
            <person name="Miller S.M."/>
            <person name="Nishii I."/>
            <person name="Ferris P."/>
            <person name="Kuo A."/>
            <person name="Mitros T."/>
            <person name="Fritz-Laylin L.K."/>
            <person name="Hellsten U."/>
            <person name="Chapman J."/>
            <person name="Simakov O."/>
            <person name="Rensing S.A."/>
            <person name="Terry A."/>
            <person name="Pangilinan J."/>
            <person name="Kapitonov V."/>
            <person name="Jurka J."/>
            <person name="Salamov A."/>
            <person name="Shapiro H."/>
            <person name="Schmutz J."/>
            <person name="Grimwood J."/>
            <person name="Lindquist E."/>
            <person name="Lucas S."/>
            <person name="Grigoriev I.V."/>
            <person name="Schmitt R."/>
            <person name="Kirk D."/>
            <person name="Rokhsar D.S."/>
        </authorList>
    </citation>
    <scope>NUCLEOTIDE SEQUENCE [LARGE SCALE GENOMIC DNA]</scope>
    <source>
        <strain evidence="2">f. Nagariensis / Eve</strain>
    </source>
</reference>
<dbReference type="SUPFAM" id="SSF53448">
    <property type="entry name" value="Nucleotide-diphospho-sugar transferases"/>
    <property type="match status" value="1"/>
</dbReference>
<dbReference type="EMBL" id="GL378345">
    <property type="protein sequence ID" value="EFJ47444.1"/>
    <property type="molecule type" value="Genomic_DNA"/>
</dbReference>
<dbReference type="OrthoDB" id="523134at2759"/>
<evidence type="ECO:0000313" key="2">
    <source>
        <dbReference type="Proteomes" id="UP000001058"/>
    </source>
</evidence>
<dbReference type="AlphaFoldDB" id="D8TYS5"/>
<dbReference type="Gene3D" id="3.90.550.10">
    <property type="entry name" value="Spore Coat Polysaccharide Biosynthesis Protein SpsA, Chain A"/>
    <property type="match status" value="1"/>
</dbReference>
<dbReference type="InParanoid" id="D8TYS5"/>
<protein>
    <submittedName>
        <fullName evidence="1">Uncharacterized protein</fullName>
    </submittedName>
</protein>
<organism evidence="2">
    <name type="scientific">Volvox carteri f. nagariensis</name>
    <dbReference type="NCBI Taxonomy" id="3068"/>
    <lineage>
        <taxon>Eukaryota</taxon>
        <taxon>Viridiplantae</taxon>
        <taxon>Chlorophyta</taxon>
        <taxon>core chlorophytes</taxon>
        <taxon>Chlorophyceae</taxon>
        <taxon>CS clade</taxon>
        <taxon>Chlamydomonadales</taxon>
        <taxon>Volvocaceae</taxon>
        <taxon>Volvox</taxon>
    </lineage>
</organism>
<sequence>MPIQVEVLKQQLGEWLLPNILVLPLSEASWRVHPFSTNQRYWHATLFNTNYRLAGVWRLTYAPAFARDMGHRYMMLLDDDAFIRSPVGFNIVETFDKQGYLMAARNIVHDIPWVTWGLPELVRYYLVTHKVVPATLFEHCNPPNLTGLYSLDDVSHTNNSETPPEDLLALQELHQPTEGGWDRLVIFTNLVMWNLDWWFSPLVNRFVHLCVASGGVVDQRWNEQAVITMAWQIFVRKEQFFMFNFSFEHTKGSYVADQFFEEHKLKHVPSPA</sequence>
<dbReference type="RefSeq" id="XP_002951633.1">
    <property type="nucleotide sequence ID" value="XM_002951587.1"/>
</dbReference>